<dbReference type="STRING" id="1850250.LPB142_05940"/>
<accession>A0A1D9MAK1</accession>
<dbReference type="AlphaFoldDB" id="A0A1D9MAK1"/>
<dbReference type="InterPro" id="IPR018247">
    <property type="entry name" value="EF_Hand_1_Ca_BS"/>
</dbReference>
<evidence type="ECO:0000313" key="4">
    <source>
        <dbReference type="Proteomes" id="UP000176562"/>
    </source>
</evidence>
<name>A0A1D9MAK1_9RHOB</name>
<feature type="signal peptide" evidence="1">
    <location>
        <begin position="1"/>
        <end position="22"/>
    </location>
</feature>
<feature type="chain" id="PRO_5009443440" description="EF-hand domain-containing protein" evidence="1">
    <location>
        <begin position="23"/>
        <end position="136"/>
    </location>
</feature>
<dbReference type="PROSITE" id="PS50222">
    <property type="entry name" value="EF_HAND_2"/>
    <property type="match status" value="2"/>
</dbReference>
<feature type="domain" description="EF-hand" evidence="2">
    <location>
        <begin position="108"/>
        <end position="134"/>
    </location>
</feature>
<dbReference type="SUPFAM" id="SSF47473">
    <property type="entry name" value="EF-hand"/>
    <property type="match status" value="1"/>
</dbReference>
<dbReference type="EMBL" id="CP017781">
    <property type="protein sequence ID" value="AOZ68915.1"/>
    <property type="molecule type" value="Genomic_DNA"/>
</dbReference>
<dbReference type="PROSITE" id="PS00018">
    <property type="entry name" value="EF_HAND_1"/>
    <property type="match status" value="3"/>
</dbReference>
<dbReference type="RefSeq" id="WP_071165807.1">
    <property type="nucleotide sequence ID" value="NZ_CP017781.1"/>
</dbReference>
<dbReference type="Proteomes" id="UP000176562">
    <property type="component" value="Chromosome"/>
</dbReference>
<keyword evidence="4" id="KW-1185">Reference proteome</keyword>
<dbReference type="KEGG" id="rhp:LPB142_05940"/>
<evidence type="ECO:0000259" key="2">
    <source>
        <dbReference type="PROSITE" id="PS50222"/>
    </source>
</evidence>
<dbReference type="InterPro" id="IPR011992">
    <property type="entry name" value="EF-hand-dom_pair"/>
</dbReference>
<gene>
    <name evidence="3" type="ORF">LPB142_05940</name>
</gene>
<evidence type="ECO:0000256" key="1">
    <source>
        <dbReference type="SAM" id="SignalP"/>
    </source>
</evidence>
<feature type="domain" description="EF-hand" evidence="2">
    <location>
        <begin position="27"/>
        <end position="53"/>
    </location>
</feature>
<organism evidence="3 4">
    <name type="scientific">Rhodobacter xanthinilyticus</name>
    <dbReference type="NCBI Taxonomy" id="1850250"/>
    <lineage>
        <taxon>Bacteria</taxon>
        <taxon>Pseudomonadati</taxon>
        <taxon>Pseudomonadota</taxon>
        <taxon>Alphaproteobacteria</taxon>
        <taxon>Rhodobacterales</taxon>
        <taxon>Rhodobacter group</taxon>
        <taxon>Rhodobacter</taxon>
    </lineage>
</organism>
<reference evidence="3 4" key="1">
    <citation type="submission" date="2016-10" db="EMBL/GenBank/DDBJ databases">
        <title>Rhodobacter sp. LPB0142, isolated from sea water.</title>
        <authorList>
            <person name="Kim E."/>
            <person name="Yi H."/>
        </authorList>
    </citation>
    <scope>NUCLEOTIDE SEQUENCE [LARGE SCALE GENOMIC DNA]</scope>
    <source>
        <strain evidence="3 4">LPB0142</strain>
    </source>
</reference>
<dbReference type="Gene3D" id="1.10.238.10">
    <property type="entry name" value="EF-hand"/>
    <property type="match status" value="1"/>
</dbReference>
<keyword evidence="1" id="KW-0732">Signal</keyword>
<protein>
    <recommendedName>
        <fullName evidence="2">EF-hand domain-containing protein</fullName>
    </recommendedName>
</protein>
<dbReference type="GO" id="GO:0005509">
    <property type="term" value="F:calcium ion binding"/>
    <property type="evidence" value="ECO:0007669"/>
    <property type="project" value="InterPro"/>
</dbReference>
<evidence type="ECO:0000313" key="3">
    <source>
        <dbReference type="EMBL" id="AOZ68915.1"/>
    </source>
</evidence>
<sequence length="136" mass="14141">MTRLFPYLGAAAVAFVAAPALAAPPSFQSLDADGNGALSRQEFLAIRQAVFVRADRDGSQSLEAAEFEAAQAAISGGAPARGQGFAALDRNGDGRVTLAEFTANTPGFDRADRDGNGTLSPAEFDRVRRLIAQAAQ</sequence>
<dbReference type="Pfam" id="PF13202">
    <property type="entry name" value="EF-hand_5"/>
    <property type="match status" value="3"/>
</dbReference>
<dbReference type="InterPro" id="IPR002048">
    <property type="entry name" value="EF_hand_dom"/>
</dbReference>
<proteinExistence type="predicted"/>